<protein>
    <recommendedName>
        <fullName evidence="3">Damage-inducible protein J</fullName>
    </recommendedName>
</protein>
<evidence type="ECO:0000313" key="2">
    <source>
        <dbReference type="Proteomes" id="UP000178859"/>
    </source>
</evidence>
<organism evidence="1 2">
    <name type="scientific">Candidatus Daviesbacteria bacterium RIFCSPLOWO2_02_FULL_36_7</name>
    <dbReference type="NCBI Taxonomy" id="1797792"/>
    <lineage>
        <taxon>Bacteria</taxon>
        <taxon>Candidatus Daviesiibacteriota</taxon>
    </lineage>
</organism>
<evidence type="ECO:0000313" key="1">
    <source>
        <dbReference type="EMBL" id="OGE64967.1"/>
    </source>
</evidence>
<dbReference type="InterPro" id="IPR013321">
    <property type="entry name" value="Arc_rbn_hlx_hlx"/>
</dbReference>
<accession>A0A1F5MHV5</accession>
<proteinExistence type="predicted"/>
<dbReference type="Gene3D" id="1.10.1220.10">
    <property type="entry name" value="Met repressor-like"/>
    <property type="match status" value="1"/>
</dbReference>
<dbReference type="GO" id="GO:0006355">
    <property type="term" value="P:regulation of DNA-templated transcription"/>
    <property type="evidence" value="ECO:0007669"/>
    <property type="project" value="InterPro"/>
</dbReference>
<dbReference type="Proteomes" id="UP000178859">
    <property type="component" value="Unassembled WGS sequence"/>
</dbReference>
<gene>
    <name evidence="1" type="ORF">A3I48_04315</name>
</gene>
<reference evidence="1 2" key="1">
    <citation type="journal article" date="2016" name="Nat. Commun.">
        <title>Thousands of microbial genomes shed light on interconnected biogeochemical processes in an aquifer system.</title>
        <authorList>
            <person name="Anantharaman K."/>
            <person name="Brown C.T."/>
            <person name="Hug L.A."/>
            <person name="Sharon I."/>
            <person name="Castelle C.J."/>
            <person name="Probst A.J."/>
            <person name="Thomas B.C."/>
            <person name="Singh A."/>
            <person name="Wilkins M.J."/>
            <person name="Karaoz U."/>
            <person name="Brodie E.L."/>
            <person name="Williams K.H."/>
            <person name="Hubbard S.S."/>
            <person name="Banfield J.F."/>
        </authorList>
    </citation>
    <scope>NUCLEOTIDE SEQUENCE [LARGE SCALE GENOMIC DNA]</scope>
</reference>
<dbReference type="EMBL" id="MFDT01000013">
    <property type="protein sequence ID" value="OGE64967.1"/>
    <property type="molecule type" value="Genomic_DNA"/>
</dbReference>
<name>A0A1F5MHV5_9BACT</name>
<dbReference type="AlphaFoldDB" id="A0A1F5MHV5"/>
<sequence>MNTASILIKINPQVKAKAQKTAEKMGLSLTSVINRYLKHFIATETITFSAQDEIPNGYFKRTLAKARRNWKEGKTSPVFDNIKDNLEWLEKQGI</sequence>
<comment type="caution">
    <text evidence="1">The sequence shown here is derived from an EMBL/GenBank/DDBJ whole genome shotgun (WGS) entry which is preliminary data.</text>
</comment>
<evidence type="ECO:0008006" key="3">
    <source>
        <dbReference type="Google" id="ProtNLM"/>
    </source>
</evidence>